<evidence type="ECO:0000313" key="7">
    <source>
        <dbReference type="Proteomes" id="UP000505210"/>
    </source>
</evidence>
<accession>A0A6M8B9I1</accession>
<dbReference type="PROSITE" id="PS50293">
    <property type="entry name" value="TPR_REGION"/>
    <property type="match status" value="2"/>
</dbReference>
<dbReference type="InterPro" id="IPR019734">
    <property type="entry name" value="TPR_rpt"/>
</dbReference>
<dbReference type="SMART" id="SM00028">
    <property type="entry name" value="TPR"/>
    <property type="match status" value="3"/>
</dbReference>
<dbReference type="AlphaFoldDB" id="A0A6M8B9I1"/>
<evidence type="ECO:0000256" key="2">
    <source>
        <dbReference type="ARBA" id="ARBA00022676"/>
    </source>
</evidence>
<dbReference type="PROSITE" id="PS50005">
    <property type="entry name" value="TPR"/>
    <property type="match status" value="3"/>
</dbReference>
<protein>
    <submittedName>
        <fullName evidence="6">Tetratricopeptide repeat protein</fullName>
    </submittedName>
</protein>
<keyword evidence="3" id="KW-0808">Transferase</keyword>
<dbReference type="EMBL" id="CP053661">
    <property type="protein sequence ID" value="QKD83128.1"/>
    <property type="molecule type" value="Genomic_DNA"/>
</dbReference>
<name>A0A6M8B9I1_9CYAN</name>
<evidence type="ECO:0000256" key="4">
    <source>
        <dbReference type="PROSITE-ProRule" id="PRU00339"/>
    </source>
</evidence>
<dbReference type="PANTHER" id="PTHR44835">
    <property type="entry name" value="UDP-N-ACETYLGLUCOSAMINE--PEPTIDE N-ACETYLGLUCOSAMINYLTRANSFERASE SPINDLY-RELATED"/>
    <property type="match status" value="1"/>
</dbReference>
<sequence>MDDSLLPVVYLSVLVALLAIAGIFLFRQVLRTRKVETALTRLQNKLTKGPGTAQEYYELGSIYLDKKLYSQAIAQFQKALKSKDLKEAENAALVYNALGYAYAAQEQYDLAIRQYKEALEKQPKYVTALNNLGFAYEKKQLVTQAIEAYEQALAIDPKNGTAKRRTESLKRRVATPA</sequence>
<dbReference type="Pfam" id="PF13432">
    <property type="entry name" value="TPR_16"/>
    <property type="match status" value="1"/>
</dbReference>
<dbReference type="GO" id="GO:0016757">
    <property type="term" value="F:glycosyltransferase activity"/>
    <property type="evidence" value="ECO:0007669"/>
    <property type="project" value="UniProtKB-KW"/>
</dbReference>
<proteinExistence type="predicted"/>
<keyword evidence="5" id="KW-0812">Transmembrane</keyword>
<comment type="pathway">
    <text evidence="1">Protein modification; protein glycosylation.</text>
</comment>
<reference evidence="6 7" key="1">
    <citation type="submission" date="2020-05" db="EMBL/GenBank/DDBJ databases">
        <title>Complete genome sequence of of a novel Thermoleptolyngbya strain isolated from hot springs of Ganzi, Sichuan China.</title>
        <authorList>
            <person name="Tang J."/>
            <person name="Daroch M."/>
            <person name="Li L."/>
            <person name="Waleron K."/>
            <person name="Waleron M."/>
            <person name="Waleron M."/>
        </authorList>
    </citation>
    <scope>NUCLEOTIDE SEQUENCE [LARGE SCALE GENOMIC DNA]</scope>
    <source>
        <strain evidence="6 7">PKUAC-SCTA183</strain>
    </source>
</reference>
<dbReference type="InterPro" id="IPR051939">
    <property type="entry name" value="Glycosyltr_41/O-GlcNAc_trsf"/>
</dbReference>
<keyword evidence="7" id="KW-1185">Reference proteome</keyword>
<feature type="repeat" description="TPR" evidence="4">
    <location>
        <begin position="53"/>
        <end position="86"/>
    </location>
</feature>
<keyword evidence="2" id="KW-0328">Glycosyltransferase</keyword>
<dbReference type="Gene3D" id="1.25.40.10">
    <property type="entry name" value="Tetratricopeptide repeat domain"/>
    <property type="match status" value="2"/>
</dbReference>
<dbReference type="Proteomes" id="UP000505210">
    <property type="component" value="Chromosome"/>
</dbReference>
<organism evidence="6 7">
    <name type="scientific">Thermoleptolyngbya sichuanensis A183</name>
    <dbReference type="NCBI Taxonomy" id="2737172"/>
    <lineage>
        <taxon>Bacteria</taxon>
        <taxon>Bacillati</taxon>
        <taxon>Cyanobacteriota</taxon>
        <taxon>Cyanophyceae</taxon>
        <taxon>Oculatellales</taxon>
        <taxon>Oculatellaceae</taxon>
        <taxon>Thermoleptolyngbya</taxon>
        <taxon>Thermoleptolyngbya sichuanensis</taxon>
    </lineage>
</organism>
<feature type="repeat" description="TPR" evidence="4">
    <location>
        <begin position="126"/>
        <end position="159"/>
    </location>
</feature>
<evidence type="ECO:0000256" key="3">
    <source>
        <dbReference type="ARBA" id="ARBA00022679"/>
    </source>
</evidence>
<dbReference type="KEGG" id="theu:HPC62_13825"/>
<dbReference type="InterPro" id="IPR011990">
    <property type="entry name" value="TPR-like_helical_dom_sf"/>
</dbReference>
<keyword evidence="5" id="KW-1133">Transmembrane helix</keyword>
<dbReference type="Pfam" id="PF13181">
    <property type="entry name" value="TPR_8"/>
    <property type="match status" value="1"/>
</dbReference>
<dbReference type="RefSeq" id="WP_172356576.1">
    <property type="nucleotide sequence ID" value="NZ_CP053661.1"/>
</dbReference>
<evidence type="ECO:0000313" key="6">
    <source>
        <dbReference type="EMBL" id="QKD83128.1"/>
    </source>
</evidence>
<keyword evidence="4" id="KW-0802">TPR repeat</keyword>
<dbReference type="PANTHER" id="PTHR44835:SF1">
    <property type="entry name" value="PROTEIN O-GLCNAC TRANSFERASE"/>
    <property type="match status" value="1"/>
</dbReference>
<feature type="transmembrane region" description="Helical" evidence="5">
    <location>
        <begin position="6"/>
        <end position="26"/>
    </location>
</feature>
<dbReference type="SUPFAM" id="SSF48452">
    <property type="entry name" value="TPR-like"/>
    <property type="match status" value="1"/>
</dbReference>
<feature type="repeat" description="TPR" evidence="4">
    <location>
        <begin position="92"/>
        <end position="125"/>
    </location>
</feature>
<keyword evidence="5" id="KW-0472">Membrane</keyword>
<evidence type="ECO:0000256" key="5">
    <source>
        <dbReference type="SAM" id="Phobius"/>
    </source>
</evidence>
<evidence type="ECO:0000256" key="1">
    <source>
        <dbReference type="ARBA" id="ARBA00004922"/>
    </source>
</evidence>
<gene>
    <name evidence="6" type="ORF">HPC62_13825</name>
</gene>